<name>A0A0F7FA23_PAEDU</name>
<dbReference type="Proteomes" id="UP000034189">
    <property type="component" value="Chromosome"/>
</dbReference>
<dbReference type="PANTHER" id="PTHR43801:SF1">
    <property type="entry name" value="POLYPRENYL SYNTHETASE"/>
    <property type="match status" value="1"/>
</dbReference>
<dbReference type="EMBL" id="CP011114">
    <property type="protein sequence ID" value="AKG34847.1"/>
    <property type="molecule type" value="Genomic_DNA"/>
</dbReference>
<evidence type="ECO:0000313" key="1">
    <source>
        <dbReference type="EMBL" id="AKG34847.1"/>
    </source>
</evidence>
<dbReference type="RefSeq" id="WP_025694811.1">
    <property type="nucleotide sequence ID" value="NZ_ASQQ01000186.1"/>
</dbReference>
<evidence type="ECO:0000313" key="2">
    <source>
        <dbReference type="Proteomes" id="UP000034189"/>
    </source>
</evidence>
<dbReference type="PANTHER" id="PTHR43801">
    <property type="entry name" value="NUCLEOTIDE-BINDING PROTEIN-RELATED"/>
    <property type="match status" value="1"/>
</dbReference>
<dbReference type="Pfam" id="PF01976">
    <property type="entry name" value="DUF116"/>
    <property type="match status" value="1"/>
</dbReference>
<organism evidence="1 2">
    <name type="scientific">Paenibacillus durus ATCC 35681</name>
    <dbReference type="NCBI Taxonomy" id="1333534"/>
    <lineage>
        <taxon>Bacteria</taxon>
        <taxon>Bacillati</taxon>
        <taxon>Bacillota</taxon>
        <taxon>Bacilli</taxon>
        <taxon>Bacillales</taxon>
        <taxon>Paenibacillaceae</taxon>
        <taxon>Paenibacillus</taxon>
    </lineage>
</organism>
<dbReference type="HOGENOM" id="CLU_055759_0_0_9"/>
<proteinExistence type="predicted"/>
<gene>
    <name evidence="1" type="ORF">VK70_09935</name>
</gene>
<dbReference type="AlphaFoldDB" id="A0A0F7FA23"/>
<dbReference type="InterPro" id="IPR002829">
    <property type="entry name" value="DUF116"/>
</dbReference>
<accession>A0A0F7FA23</accession>
<reference evidence="1 2" key="1">
    <citation type="submission" date="2015-03" db="EMBL/GenBank/DDBJ databases">
        <authorList>
            <person name="Abdul Halim M."/>
        </authorList>
    </citation>
    <scope>NUCLEOTIDE SEQUENCE [LARGE SCALE GENOMIC DNA]</scope>
    <source>
        <strain evidence="1 2">ATCC 35681</strain>
    </source>
</reference>
<dbReference type="PATRIC" id="fig|1333534.5.peg.2187"/>
<protein>
    <recommendedName>
        <fullName evidence="3">DUF116 domain-containing protein</fullName>
    </recommendedName>
</protein>
<dbReference type="OrthoDB" id="2521404at2"/>
<sequence length="388" mass="43743">MSRTAPETLTYSLCGDGGETDKYYADAAAFTDEVIERMRVEEQTIDDFGRYVAENNLNPFDSAVYALEFLMIGVLWRVYGRRATAGSVCMGKLLSSLYRMRNRSAGAKIAVDRLKGIAGTTVLARSRRLAVSINLSLFRRMIGWLRASGEFGPVSKRLAVWLEFLNSKLPSESENMLSRAERLGFWFERGSRERLGGYTSGVDAYIENNRQRLKWKENRIFCSRERVEYHLNMVGAEIMNRAFRGGFLATKDKRVFLPVCMRHKTSEACKAVKEGEGYLCRSCSKECQVNLITAMAKKYGCKVVIIPHASTAFGHRRIREGSVGIIGIACVLNLISGGYKAKEMGYEPQCVLLHYSGCIQHWHPKGTRTTIDLNRLEEILKAGQNFDS</sequence>
<evidence type="ECO:0008006" key="3">
    <source>
        <dbReference type="Google" id="ProtNLM"/>
    </source>
</evidence>
<reference evidence="1 2" key="2">
    <citation type="journal article" date="2016" name="Genome Announc.">
        <title>Genome Sequence of a Gram-Positive Diazotroph, Paenibacillus durus Type Strain ATCC 35681.</title>
        <authorList>
            <person name="Halim M.A."/>
            <person name="Rahman A.Y."/>
            <person name="Sim K.S."/>
            <person name="Yam H.C."/>
            <person name="Rahim A.A."/>
            <person name="Ghazali A.H."/>
            <person name="Najimudin N."/>
        </authorList>
    </citation>
    <scope>NUCLEOTIDE SEQUENCE [LARGE SCALE GENOMIC DNA]</scope>
    <source>
        <strain evidence="1 2">ATCC 35681</strain>
    </source>
</reference>